<dbReference type="Pfam" id="PF00590">
    <property type="entry name" value="TP_methylase"/>
    <property type="match status" value="1"/>
</dbReference>
<protein>
    <submittedName>
        <fullName evidence="9">Precorrin-4 C(11)-methyltransferase</fullName>
    </submittedName>
</protein>
<evidence type="ECO:0000256" key="5">
    <source>
        <dbReference type="ARBA" id="ARBA00022679"/>
    </source>
</evidence>
<dbReference type="RefSeq" id="WP_109940210.1">
    <property type="nucleotide sequence ID" value="NZ_CP176366.1"/>
</dbReference>
<dbReference type="OrthoDB" id="6633at2157"/>
<dbReference type="InterPro" id="IPR003043">
    <property type="entry name" value="Uropor_MeTrfase_CS"/>
</dbReference>
<dbReference type="InterPro" id="IPR006362">
    <property type="entry name" value="Cbl_synth_CobM/CibF"/>
</dbReference>
<evidence type="ECO:0000256" key="4">
    <source>
        <dbReference type="ARBA" id="ARBA00022603"/>
    </source>
</evidence>
<evidence type="ECO:0000256" key="3">
    <source>
        <dbReference type="ARBA" id="ARBA00022573"/>
    </source>
</evidence>
<evidence type="ECO:0000256" key="6">
    <source>
        <dbReference type="ARBA" id="ARBA00022691"/>
    </source>
</evidence>
<dbReference type="PANTHER" id="PTHR45790:SF4">
    <property type="entry name" value="COBALT-PRECORRIN-4 C(11)-METHYLTRANSFERASE"/>
    <property type="match status" value="1"/>
</dbReference>
<dbReference type="InterPro" id="IPR050161">
    <property type="entry name" value="Siro_Cobalamin_biosynth"/>
</dbReference>
<dbReference type="InterPro" id="IPR000878">
    <property type="entry name" value="4pyrrol_Mease"/>
</dbReference>
<dbReference type="GO" id="GO:0046026">
    <property type="term" value="F:precorrin-4 C11-methyltransferase activity"/>
    <property type="evidence" value="ECO:0007669"/>
    <property type="project" value="InterPro"/>
</dbReference>
<comment type="similarity">
    <text evidence="2 7">Belongs to the precorrin methyltransferase family.</text>
</comment>
<dbReference type="CDD" id="cd11641">
    <property type="entry name" value="Precorrin-4_C11-MT"/>
    <property type="match status" value="1"/>
</dbReference>
<evidence type="ECO:0000256" key="1">
    <source>
        <dbReference type="ARBA" id="ARBA00004953"/>
    </source>
</evidence>
<dbReference type="InterPro" id="IPR035996">
    <property type="entry name" value="4pyrrol_Methylase_sf"/>
</dbReference>
<dbReference type="PROSITE" id="PS00839">
    <property type="entry name" value="SUMT_1"/>
    <property type="match status" value="1"/>
</dbReference>
<dbReference type="GO" id="GO:0032259">
    <property type="term" value="P:methylation"/>
    <property type="evidence" value="ECO:0007669"/>
    <property type="project" value="UniProtKB-KW"/>
</dbReference>
<accession>A0A2V2N4X0</accession>
<feature type="domain" description="Tetrapyrrole methylase" evidence="8">
    <location>
        <begin position="3"/>
        <end position="203"/>
    </location>
</feature>
<name>A0A2V2N4X0_9EURY</name>
<evidence type="ECO:0000256" key="2">
    <source>
        <dbReference type="ARBA" id="ARBA00005879"/>
    </source>
</evidence>
<evidence type="ECO:0000313" key="9">
    <source>
        <dbReference type="EMBL" id="PWR75132.1"/>
    </source>
</evidence>
<reference evidence="9 10" key="1">
    <citation type="submission" date="2018-05" db="EMBL/GenBank/DDBJ databases">
        <title>Draft genome of Methanospirillum stamsii Pt1.</title>
        <authorList>
            <person name="Dueholm M.S."/>
            <person name="Nielsen P.H."/>
            <person name="Bakmann L.F."/>
            <person name="Otzen D.E."/>
        </authorList>
    </citation>
    <scope>NUCLEOTIDE SEQUENCE [LARGE SCALE GENOMIC DNA]</scope>
    <source>
        <strain evidence="9 10">Pt1</strain>
    </source>
</reference>
<dbReference type="SUPFAM" id="SSF53790">
    <property type="entry name" value="Tetrapyrrole methylase"/>
    <property type="match status" value="1"/>
</dbReference>
<comment type="caution">
    <text evidence="9">The sequence shown here is derived from an EMBL/GenBank/DDBJ whole genome shotgun (WGS) entry which is preliminary data.</text>
</comment>
<dbReference type="Gene3D" id="3.30.950.10">
    <property type="entry name" value="Methyltransferase, Cobalt-precorrin-4 Transmethylase, Domain 2"/>
    <property type="match status" value="1"/>
</dbReference>
<dbReference type="GeneID" id="97609061"/>
<keyword evidence="10" id="KW-1185">Reference proteome</keyword>
<keyword evidence="3" id="KW-0169">Cobalamin biosynthesis</keyword>
<dbReference type="Proteomes" id="UP000245934">
    <property type="component" value="Unassembled WGS sequence"/>
</dbReference>
<dbReference type="UniPathway" id="UPA00148"/>
<evidence type="ECO:0000259" key="8">
    <source>
        <dbReference type="Pfam" id="PF00590"/>
    </source>
</evidence>
<gene>
    <name evidence="9" type="primary">cobM</name>
    <name evidence="9" type="ORF">DLD82_06005</name>
</gene>
<organism evidence="9 10">
    <name type="scientific">Methanospirillum stamsii</name>
    <dbReference type="NCBI Taxonomy" id="1277351"/>
    <lineage>
        <taxon>Archaea</taxon>
        <taxon>Methanobacteriati</taxon>
        <taxon>Methanobacteriota</taxon>
        <taxon>Stenosarchaea group</taxon>
        <taxon>Methanomicrobia</taxon>
        <taxon>Methanomicrobiales</taxon>
        <taxon>Methanospirillaceae</taxon>
        <taxon>Methanospirillum</taxon>
    </lineage>
</organism>
<keyword evidence="6" id="KW-0949">S-adenosyl-L-methionine</keyword>
<dbReference type="GO" id="GO:0009236">
    <property type="term" value="P:cobalamin biosynthetic process"/>
    <property type="evidence" value="ECO:0007669"/>
    <property type="project" value="UniProtKB-UniPathway"/>
</dbReference>
<dbReference type="InterPro" id="IPR014776">
    <property type="entry name" value="4pyrrole_Mease_sub2"/>
</dbReference>
<dbReference type="NCBIfam" id="TIGR01465">
    <property type="entry name" value="cobM_cbiF"/>
    <property type="match status" value="1"/>
</dbReference>
<sequence>MNKIWFIGAGPGDPELITVKGRKILDSADILIYAGSLVNPDLVASSPAIEKYDSNGMSLEEMIPIMISGVNSGKQVVRLHSGDPALYGAIIEQISLLKEQGITVEVVPGVSSLFGAAAALSSQLTLRGVSESVIITRPAGATLEKDKIEELSQSGETMAVFLGTDKLEDITRRLSCPPDTTAVVVYHATWPDQKIVRGTVQDIAKKAADAGITKSALLLVGEVFSENPKGHIRSVLYS</sequence>
<comment type="pathway">
    <text evidence="1">Cofactor biosynthesis; adenosylcobalamin biosynthesis.</text>
</comment>
<proteinExistence type="inferred from homology"/>
<dbReference type="Gene3D" id="3.40.1010.10">
    <property type="entry name" value="Cobalt-precorrin-4 Transmethylase, Domain 1"/>
    <property type="match status" value="1"/>
</dbReference>
<dbReference type="PROSITE" id="PS00840">
    <property type="entry name" value="SUMT_2"/>
    <property type="match status" value="1"/>
</dbReference>
<evidence type="ECO:0000313" key="10">
    <source>
        <dbReference type="Proteomes" id="UP000245934"/>
    </source>
</evidence>
<dbReference type="PANTHER" id="PTHR45790">
    <property type="entry name" value="SIROHEME SYNTHASE-RELATED"/>
    <property type="match status" value="1"/>
</dbReference>
<keyword evidence="4 7" id="KW-0489">Methyltransferase</keyword>
<keyword evidence="5 7" id="KW-0808">Transferase</keyword>
<dbReference type="AlphaFoldDB" id="A0A2V2N4X0"/>
<dbReference type="InterPro" id="IPR014777">
    <property type="entry name" value="4pyrrole_Mease_sub1"/>
</dbReference>
<dbReference type="EMBL" id="QGMZ01000012">
    <property type="protein sequence ID" value="PWR75132.1"/>
    <property type="molecule type" value="Genomic_DNA"/>
</dbReference>
<evidence type="ECO:0000256" key="7">
    <source>
        <dbReference type="RuleBase" id="RU003960"/>
    </source>
</evidence>